<keyword evidence="2" id="KW-1185">Reference proteome</keyword>
<dbReference type="RefSeq" id="WP_040819328.1">
    <property type="nucleotide sequence ID" value="NZ_JBIAQY010000005.1"/>
</dbReference>
<dbReference type="SUPFAM" id="SSF82607">
    <property type="entry name" value="YbaB-like"/>
    <property type="match status" value="1"/>
</dbReference>
<dbReference type="EMBL" id="JBIAQY010000005">
    <property type="protein sequence ID" value="MFF3569420.1"/>
    <property type="molecule type" value="Genomic_DNA"/>
</dbReference>
<dbReference type="Pfam" id="PF02575">
    <property type="entry name" value="YbaB_DNA_bd"/>
    <property type="match status" value="1"/>
</dbReference>
<organism evidence="1 2">
    <name type="scientific">Nocardia jiangxiensis</name>
    <dbReference type="NCBI Taxonomy" id="282685"/>
    <lineage>
        <taxon>Bacteria</taxon>
        <taxon>Bacillati</taxon>
        <taxon>Actinomycetota</taxon>
        <taxon>Actinomycetes</taxon>
        <taxon>Mycobacteriales</taxon>
        <taxon>Nocardiaceae</taxon>
        <taxon>Nocardia</taxon>
    </lineage>
</organism>
<dbReference type="InterPro" id="IPR004401">
    <property type="entry name" value="YbaB/EbfC"/>
</dbReference>
<name>A0ABW6S1V3_9NOCA</name>
<evidence type="ECO:0000313" key="2">
    <source>
        <dbReference type="Proteomes" id="UP001601992"/>
    </source>
</evidence>
<proteinExistence type="predicted"/>
<dbReference type="Gene3D" id="3.30.1310.10">
    <property type="entry name" value="Nucleoid-associated protein YbaB-like domain"/>
    <property type="match status" value="1"/>
</dbReference>
<dbReference type="InterPro" id="IPR036894">
    <property type="entry name" value="YbaB-like_sf"/>
</dbReference>
<gene>
    <name evidence="1" type="ORF">ACFYXQ_16760</name>
</gene>
<comment type="caution">
    <text evidence="1">The sequence shown here is derived from an EMBL/GenBank/DDBJ whole genome shotgun (WGS) entry which is preliminary data.</text>
</comment>
<reference evidence="1 2" key="1">
    <citation type="submission" date="2024-10" db="EMBL/GenBank/DDBJ databases">
        <title>The Natural Products Discovery Center: Release of the First 8490 Sequenced Strains for Exploring Actinobacteria Biosynthetic Diversity.</title>
        <authorList>
            <person name="Kalkreuter E."/>
            <person name="Kautsar S.A."/>
            <person name="Yang D."/>
            <person name="Bader C.D."/>
            <person name="Teijaro C.N."/>
            <person name="Fluegel L."/>
            <person name="Davis C.M."/>
            <person name="Simpson J.R."/>
            <person name="Lauterbach L."/>
            <person name="Steele A.D."/>
            <person name="Gui C."/>
            <person name="Meng S."/>
            <person name="Li G."/>
            <person name="Viehrig K."/>
            <person name="Ye F."/>
            <person name="Su P."/>
            <person name="Kiefer A.F."/>
            <person name="Nichols A."/>
            <person name="Cepeda A.J."/>
            <person name="Yan W."/>
            <person name="Fan B."/>
            <person name="Jiang Y."/>
            <person name="Adhikari A."/>
            <person name="Zheng C.-J."/>
            <person name="Schuster L."/>
            <person name="Cowan T.M."/>
            <person name="Smanski M.J."/>
            <person name="Chevrette M.G."/>
            <person name="De Carvalho L.P.S."/>
            <person name="Shen B."/>
        </authorList>
    </citation>
    <scope>NUCLEOTIDE SEQUENCE [LARGE SCALE GENOMIC DNA]</scope>
    <source>
        <strain evidence="1 2">NPDC002593</strain>
    </source>
</reference>
<accession>A0ABW6S1V3</accession>
<sequence length="110" mass="11084">MSAEMDALVAAATEKLEALEAALHGLGQVRGKHTTDDGLISVEVNSDGALVGLRLAESITTRPPADVGQAIIAACTQAAQDAGEQRSAVVATLNSSFTTPQAGNVGGRAE</sequence>
<evidence type="ECO:0000313" key="1">
    <source>
        <dbReference type="EMBL" id="MFF3569420.1"/>
    </source>
</evidence>
<dbReference type="Proteomes" id="UP001601992">
    <property type="component" value="Unassembled WGS sequence"/>
</dbReference>
<protein>
    <submittedName>
        <fullName evidence="1">YbaB/EbfC family nucleoid-associated protein</fullName>
    </submittedName>
</protein>